<dbReference type="PANTHER" id="PTHR19303:SF74">
    <property type="entry name" value="POGO TRANSPOSABLE ELEMENT WITH KRAB DOMAIN"/>
    <property type="match status" value="1"/>
</dbReference>
<accession>A0A9P0QI08</accession>
<protein>
    <recommendedName>
        <fullName evidence="2">DDE-1 domain-containing protein</fullName>
    </recommendedName>
</protein>
<evidence type="ECO:0000313" key="3">
    <source>
        <dbReference type="EMBL" id="CAH2020531.1"/>
    </source>
</evidence>
<feature type="compositionally biased region" description="Basic residues" evidence="1">
    <location>
        <begin position="110"/>
        <end position="135"/>
    </location>
</feature>
<dbReference type="AlphaFoldDB" id="A0A9P0QI08"/>
<proteinExistence type="predicted"/>
<reference evidence="3" key="1">
    <citation type="submission" date="2022-03" db="EMBL/GenBank/DDBJ databases">
        <authorList>
            <person name="Sayadi A."/>
        </authorList>
    </citation>
    <scope>NUCLEOTIDE SEQUENCE</scope>
</reference>
<organism evidence="3 4">
    <name type="scientific">Acanthoscelides obtectus</name>
    <name type="common">Bean weevil</name>
    <name type="synonym">Bruchus obtectus</name>
    <dbReference type="NCBI Taxonomy" id="200917"/>
    <lineage>
        <taxon>Eukaryota</taxon>
        <taxon>Metazoa</taxon>
        <taxon>Ecdysozoa</taxon>
        <taxon>Arthropoda</taxon>
        <taxon>Hexapoda</taxon>
        <taxon>Insecta</taxon>
        <taxon>Pterygota</taxon>
        <taxon>Neoptera</taxon>
        <taxon>Endopterygota</taxon>
        <taxon>Coleoptera</taxon>
        <taxon>Polyphaga</taxon>
        <taxon>Cucujiformia</taxon>
        <taxon>Chrysomeloidea</taxon>
        <taxon>Chrysomelidae</taxon>
        <taxon>Bruchinae</taxon>
        <taxon>Bruchini</taxon>
        <taxon>Acanthoscelides</taxon>
    </lineage>
</organism>
<feature type="domain" description="DDE-1" evidence="2">
    <location>
        <begin position="16"/>
        <end position="115"/>
    </location>
</feature>
<gene>
    <name evidence="3" type="ORF">ACAOBT_LOCUS37919</name>
</gene>
<name>A0A9P0QI08_ACAOB</name>
<evidence type="ECO:0000256" key="1">
    <source>
        <dbReference type="SAM" id="MobiDB-lite"/>
    </source>
</evidence>
<dbReference type="InterPro" id="IPR004875">
    <property type="entry name" value="DDE_SF_endonuclease_dom"/>
</dbReference>
<comment type="caution">
    <text evidence="3">The sequence shown here is derived from an EMBL/GenBank/DDBJ whole genome shotgun (WGS) entry which is preliminary data.</text>
</comment>
<feature type="region of interest" description="Disordered" evidence="1">
    <location>
        <begin position="106"/>
        <end position="150"/>
    </location>
</feature>
<dbReference type="PANTHER" id="PTHR19303">
    <property type="entry name" value="TRANSPOSON"/>
    <property type="match status" value="1"/>
</dbReference>
<dbReference type="GO" id="GO:0003677">
    <property type="term" value="F:DNA binding"/>
    <property type="evidence" value="ECO:0007669"/>
    <property type="project" value="TreeGrafter"/>
</dbReference>
<dbReference type="InterPro" id="IPR036397">
    <property type="entry name" value="RNaseH_sf"/>
</dbReference>
<dbReference type="InterPro" id="IPR050863">
    <property type="entry name" value="CenT-Element_Derived"/>
</dbReference>
<dbReference type="OrthoDB" id="8187571at2759"/>
<keyword evidence="4" id="KW-1185">Reference proteome</keyword>
<evidence type="ECO:0000259" key="2">
    <source>
        <dbReference type="Pfam" id="PF03184"/>
    </source>
</evidence>
<evidence type="ECO:0000313" key="4">
    <source>
        <dbReference type="Proteomes" id="UP001152888"/>
    </source>
</evidence>
<sequence length="194" mass="21970">MLHGTPAGSKGGASPSGWMNSQLFLPVLQHFVQNERPSKEHPKLIILDNHESHLGIAALNFAKQNGILLLTLPPHCSHKLQPLDLAVFGPFKKYYGASCDRWMTLQSREHRGRSKTSRRKSTKKNQRTNKKKEAVKRRILEDSSSDDDSVIYEESSDSLEEFDAYDDSPQAVTKGDFVIVKVYGQINKFQTLCW</sequence>
<dbReference type="Pfam" id="PF03184">
    <property type="entry name" value="DDE_1"/>
    <property type="match status" value="1"/>
</dbReference>
<dbReference type="GO" id="GO:0005634">
    <property type="term" value="C:nucleus"/>
    <property type="evidence" value="ECO:0007669"/>
    <property type="project" value="TreeGrafter"/>
</dbReference>
<dbReference type="Proteomes" id="UP001152888">
    <property type="component" value="Unassembled WGS sequence"/>
</dbReference>
<dbReference type="Gene3D" id="3.30.420.10">
    <property type="entry name" value="Ribonuclease H-like superfamily/Ribonuclease H"/>
    <property type="match status" value="1"/>
</dbReference>
<dbReference type="EMBL" id="CAKOFQ010011151">
    <property type="protein sequence ID" value="CAH2020531.1"/>
    <property type="molecule type" value="Genomic_DNA"/>
</dbReference>